<sequence length="107" mass="12424">MNKESYHSVETQAQKKREELERELGDDVANVNLLRTLTEGEIVDLSKKIMPTISDGETYEFASHFVLATSKDDYDQRVESKKWCCGIYEDIIKIGEKTFYFGFDYGH</sequence>
<dbReference type="Proteomes" id="UP000178656">
    <property type="component" value="Unassembled WGS sequence"/>
</dbReference>
<protein>
    <submittedName>
        <fullName evidence="2">Uncharacterized protein</fullName>
    </submittedName>
</protein>
<proteinExistence type="predicted"/>
<evidence type="ECO:0000313" key="3">
    <source>
        <dbReference type="Proteomes" id="UP000178656"/>
    </source>
</evidence>
<evidence type="ECO:0000256" key="1">
    <source>
        <dbReference type="SAM" id="MobiDB-lite"/>
    </source>
</evidence>
<dbReference type="EMBL" id="MFGM01000080">
    <property type="protein sequence ID" value="OGF34187.1"/>
    <property type="molecule type" value="Genomic_DNA"/>
</dbReference>
<accession>A0A1F5T5D5</accession>
<evidence type="ECO:0000313" key="2">
    <source>
        <dbReference type="EMBL" id="OGF34187.1"/>
    </source>
</evidence>
<feature type="region of interest" description="Disordered" evidence="1">
    <location>
        <begin position="1"/>
        <end position="21"/>
    </location>
</feature>
<reference evidence="2 3" key="1">
    <citation type="journal article" date="2016" name="Nat. Commun.">
        <title>Thousands of microbial genomes shed light on interconnected biogeochemical processes in an aquifer system.</title>
        <authorList>
            <person name="Anantharaman K."/>
            <person name="Brown C.T."/>
            <person name="Hug L.A."/>
            <person name="Sharon I."/>
            <person name="Castelle C.J."/>
            <person name="Probst A.J."/>
            <person name="Thomas B.C."/>
            <person name="Singh A."/>
            <person name="Wilkins M.J."/>
            <person name="Karaoz U."/>
            <person name="Brodie E.L."/>
            <person name="Williams K.H."/>
            <person name="Hubbard S.S."/>
            <person name="Banfield J.F."/>
        </authorList>
    </citation>
    <scope>NUCLEOTIDE SEQUENCE [LARGE SCALE GENOMIC DNA]</scope>
</reference>
<name>A0A1F5T5D5_9BACT</name>
<comment type="caution">
    <text evidence="2">The sequence shown here is derived from an EMBL/GenBank/DDBJ whole genome shotgun (WGS) entry which is preliminary data.</text>
</comment>
<organism evidence="2 3">
    <name type="scientific">Candidatus Falkowbacteria bacterium RIFOXYC2_FULL_48_21</name>
    <dbReference type="NCBI Taxonomy" id="1798005"/>
    <lineage>
        <taxon>Bacteria</taxon>
        <taxon>Candidatus Falkowiibacteriota</taxon>
    </lineage>
</organism>
<dbReference type="AlphaFoldDB" id="A0A1F5T5D5"/>
<gene>
    <name evidence="2" type="ORF">A2482_03680</name>
</gene>